<dbReference type="AlphaFoldDB" id="A0A0V1GEN4"/>
<name>A0A0V1GEN4_TRIPS</name>
<organism evidence="1 2">
    <name type="scientific">Trichinella pseudospiralis</name>
    <name type="common">Parasitic roundworm</name>
    <dbReference type="NCBI Taxonomy" id="6337"/>
    <lineage>
        <taxon>Eukaryota</taxon>
        <taxon>Metazoa</taxon>
        <taxon>Ecdysozoa</taxon>
        <taxon>Nematoda</taxon>
        <taxon>Enoplea</taxon>
        <taxon>Dorylaimia</taxon>
        <taxon>Trichinellida</taxon>
        <taxon>Trichinellidae</taxon>
        <taxon>Trichinella</taxon>
    </lineage>
</organism>
<comment type="caution">
    <text evidence="1">The sequence shown here is derived from an EMBL/GenBank/DDBJ whole genome shotgun (WGS) entry which is preliminary data.</text>
</comment>
<reference evidence="1 2" key="1">
    <citation type="submission" date="2015-01" db="EMBL/GenBank/DDBJ databases">
        <title>Evolution of Trichinella species and genotypes.</title>
        <authorList>
            <person name="Korhonen P.K."/>
            <person name="Edoardo P."/>
            <person name="Giuseppe L.R."/>
            <person name="Gasser R.B."/>
        </authorList>
    </citation>
    <scope>NUCLEOTIDE SEQUENCE [LARGE SCALE GENOMIC DNA]</scope>
    <source>
        <strain evidence="1">ISS176</strain>
    </source>
</reference>
<dbReference type="Proteomes" id="UP000054826">
    <property type="component" value="Unassembled WGS sequence"/>
</dbReference>
<accession>A0A0V1GEN4</accession>
<evidence type="ECO:0000313" key="2">
    <source>
        <dbReference type="Proteomes" id="UP000054826"/>
    </source>
</evidence>
<sequence>MKDQKAFACVLQIFVNWNQTTTVYWNFLKQIQPWKNEKK</sequence>
<evidence type="ECO:0000313" key="1">
    <source>
        <dbReference type="EMBL" id="KRY96661.1"/>
    </source>
</evidence>
<proteinExistence type="predicted"/>
<gene>
    <name evidence="1" type="ORF">T4C_12037</name>
</gene>
<dbReference type="EMBL" id="JYDV01003251">
    <property type="protein sequence ID" value="KRY96661.1"/>
    <property type="molecule type" value="Genomic_DNA"/>
</dbReference>
<protein>
    <submittedName>
        <fullName evidence="1">Uncharacterized protein</fullName>
    </submittedName>
</protein>